<proteinExistence type="inferred from homology"/>
<dbReference type="RefSeq" id="WP_051171989.1">
    <property type="nucleotide sequence ID" value="NZ_FOKG01000040.1"/>
</dbReference>
<dbReference type="Gene3D" id="3.40.50.450">
    <property type="match status" value="1"/>
</dbReference>
<name>A0A1I1CPX2_9PSEU</name>
<dbReference type="Pfam" id="PF02481">
    <property type="entry name" value="DNA_processg_A"/>
    <property type="match status" value="1"/>
</dbReference>
<evidence type="ECO:0000256" key="1">
    <source>
        <dbReference type="ARBA" id="ARBA00006525"/>
    </source>
</evidence>
<dbReference type="OrthoDB" id="9785707at2"/>
<comment type="similarity">
    <text evidence="1">Belongs to the DprA/Smf family.</text>
</comment>
<dbReference type="GO" id="GO:0009294">
    <property type="term" value="P:DNA-mediated transformation"/>
    <property type="evidence" value="ECO:0007669"/>
    <property type="project" value="InterPro"/>
</dbReference>
<reference evidence="4" key="1">
    <citation type="submission" date="2016-10" db="EMBL/GenBank/DDBJ databases">
        <authorList>
            <person name="Varghese N."/>
            <person name="Submissions S."/>
        </authorList>
    </citation>
    <scope>NUCLEOTIDE SEQUENCE [LARGE SCALE GENOMIC DNA]</scope>
    <source>
        <strain evidence="4">CGMCC 4.3568</strain>
    </source>
</reference>
<dbReference type="InterPro" id="IPR003488">
    <property type="entry name" value="DprA"/>
</dbReference>
<feature type="domain" description="Smf/DprA SLOG" evidence="2">
    <location>
        <begin position="94"/>
        <end position="285"/>
    </location>
</feature>
<dbReference type="Proteomes" id="UP000243799">
    <property type="component" value="Unassembled WGS sequence"/>
</dbReference>
<accession>A0A1I1CPX2</accession>
<protein>
    <submittedName>
        <fullName evidence="3">DNA processing protein</fullName>
    </submittedName>
</protein>
<gene>
    <name evidence="3" type="ORF">SAMN05216266_14021</name>
</gene>
<dbReference type="SUPFAM" id="SSF102405">
    <property type="entry name" value="MCP/YpsA-like"/>
    <property type="match status" value="1"/>
</dbReference>
<dbReference type="PANTHER" id="PTHR43022:SF1">
    <property type="entry name" value="PROTEIN SMF"/>
    <property type="match status" value="1"/>
</dbReference>
<evidence type="ECO:0000313" key="3">
    <source>
        <dbReference type="EMBL" id="SFB64122.1"/>
    </source>
</evidence>
<dbReference type="PANTHER" id="PTHR43022">
    <property type="entry name" value="PROTEIN SMF"/>
    <property type="match status" value="1"/>
</dbReference>
<dbReference type="AlphaFoldDB" id="A0A1I1CPX2"/>
<dbReference type="EMBL" id="FOKG01000040">
    <property type="protein sequence ID" value="SFB64122.1"/>
    <property type="molecule type" value="Genomic_DNA"/>
</dbReference>
<dbReference type="InterPro" id="IPR057666">
    <property type="entry name" value="DrpA_SLOG"/>
</dbReference>
<sequence length="292" mass="30561">MPSHDELHARLFLLRAAEPPAPALHHYVAVHGPVDAVAQIRRGTAPAAVLSEVTRPDARIDDDLRALDNCTARLLKPEDGDWPLGRRIGLAGLGVPLALWVRGSGSLAELTSLAVTITGARASTECGNTVAGDVSYKLARAGVTVLSGGSLGVDEAAHRGALAADGRTVVVLANGVDRTHPHQHARLYQAVIEQGGLLVSEYPIGTRPTRIRFHARCRLLAALAAATVIVEAGQRSGALAVARAAGELGRRVYGVPGSIHFVTSKGVNELLRTGAATVASSVEHINYQEGVR</sequence>
<evidence type="ECO:0000259" key="2">
    <source>
        <dbReference type="Pfam" id="PF02481"/>
    </source>
</evidence>
<keyword evidence="4" id="KW-1185">Reference proteome</keyword>
<organism evidence="3 4">
    <name type="scientific">Amycolatopsis marina</name>
    <dbReference type="NCBI Taxonomy" id="490629"/>
    <lineage>
        <taxon>Bacteria</taxon>
        <taxon>Bacillati</taxon>
        <taxon>Actinomycetota</taxon>
        <taxon>Actinomycetes</taxon>
        <taxon>Pseudonocardiales</taxon>
        <taxon>Pseudonocardiaceae</taxon>
        <taxon>Amycolatopsis</taxon>
    </lineage>
</organism>
<dbReference type="STRING" id="490629.SAMN05216266_14021"/>
<evidence type="ECO:0000313" key="4">
    <source>
        <dbReference type="Proteomes" id="UP000243799"/>
    </source>
</evidence>